<dbReference type="STRING" id="301302.ERS852420_00249"/>
<protein>
    <submittedName>
        <fullName evidence="1">Uncharacterized protein</fullName>
    </submittedName>
</protein>
<dbReference type="EMBL" id="CVRR01000004">
    <property type="protein sequence ID" value="CRL32447.1"/>
    <property type="molecule type" value="Genomic_DNA"/>
</dbReference>
<keyword evidence="2" id="KW-1185">Reference proteome</keyword>
<name>A0A0M6WBG4_9FIRM</name>
<organism evidence="1 2">
    <name type="scientific">Roseburia faecis</name>
    <dbReference type="NCBI Taxonomy" id="301302"/>
    <lineage>
        <taxon>Bacteria</taxon>
        <taxon>Bacillati</taxon>
        <taxon>Bacillota</taxon>
        <taxon>Clostridia</taxon>
        <taxon>Lachnospirales</taxon>
        <taxon>Lachnospiraceae</taxon>
        <taxon>Roseburia</taxon>
    </lineage>
</organism>
<accession>A0A0M6WBG4</accession>
<evidence type="ECO:0000313" key="1">
    <source>
        <dbReference type="EMBL" id="CRL32447.1"/>
    </source>
</evidence>
<proteinExistence type="predicted"/>
<dbReference type="Proteomes" id="UP000049979">
    <property type="component" value="Unassembled WGS sequence"/>
</dbReference>
<reference evidence="2" key="1">
    <citation type="submission" date="2015-05" db="EMBL/GenBank/DDBJ databases">
        <authorList>
            <consortium name="Pathogen Informatics"/>
        </authorList>
    </citation>
    <scope>NUCLEOTIDE SEQUENCE [LARGE SCALE GENOMIC DNA]</scope>
    <source>
        <strain evidence="2">M72</strain>
    </source>
</reference>
<dbReference type="AlphaFoldDB" id="A0A0M6WBG4"/>
<gene>
    <name evidence="1" type="ORF">M72_20421</name>
</gene>
<sequence>MERITMSPEIFSGYTNPYPKNMKKVLWAENINGQEPFVKSWIEYRKKYKCKDRMFVVC</sequence>
<evidence type="ECO:0000313" key="2">
    <source>
        <dbReference type="Proteomes" id="UP000049979"/>
    </source>
</evidence>